<proteinExistence type="predicted"/>
<protein>
    <submittedName>
        <fullName evidence="1">Uncharacterized protein</fullName>
    </submittedName>
</protein>
<gene>
    <name evidence="1" type="ORF">AEK19_MT1030</name>
</gene>
<organism evidence="1">
    <name type="scientific">Utricularia reniformis</name>
    <dbReference type="NCBI Taxonomy" id="192314"/>
    <lineage>
        <taxon>Eukaryota</taxon>
        <taxon>Viridiplantae</taxon>
        <taxon>Streptophyta</taxon>
        <taxon>Embryophyta</taxon>
        <taxon>Tracheophyta</taxon>
        <taxon>Spermatophyta</taxon>
        <taxon>Magnoliopsida</taxon>
        <taxon>eudicotyledons</taxon>
        <taxon>Gunneridae</taxon>
        <taxon>Pentapetalae</taxon>
        <taxon>asterids</taxon>
        <taxon>lamiids</taxon>
        <taxon>Lamiales</taxon>
        <taxon>Lentibulariaceae</taxon>
        <taxon>Utricularia</taxon>
    </lineage>
</organism>
<sequence length="49" mass="5862">MLNLTYFYFYSSRIVKPKASWLAYPGVGHSRRDKNWEARFPFQVGEYLA</sequence>
<dbReference type="AlphaFoldDB" id="A0A1Y0B1C6"/>
<name>A0A1Y0B1C6_9LAMI</name>
<dbReference type="EMBL" id="KY774314">
    <property type="protein sequence ID" value="ART31252.1"/>
    <property type="molecule type" value="Genomic_DNA"/>
</dbReference>
<reference evidence="1" key="1">
    <citation type="submission" date="2017-03" db="EMBL/GenBank/DDBJ databases">
        <title>The mitochondrial genome of the carnivorous plant Utricularia reniformis (Lentibulariaceae): structure, comparative analysis and evolutionary landmarks.</title>
        <authorList>
            <person name="Silva S.R."/>
            <person name="Alvarenga D.O."/>
            <person name="Michael T.P."/>
            <person name="Miranda V.F.O."/>
            <person name="Varani A.M."/>
        </authorList>
    </citation>
    <scope>NUCLEOTIDE SEQUENCE</scope>
</reference>
<evidence type="ECO:0000313" key="1">
    <source>
        <dbReference type="EMBL" id="ART31252.1"/>
    </source>
</evidence>
<keyword evidence="1" id="KW-0496">Mitochondrion</keyword>
<accession>A0A1Y0B1C6</accession>
<geneLocation type="mitochondrion" evidence="1"/>